<sequence>APAAMSLLPGQAPTKRLKLDESLAPSGYAGGIGRGAKIPMQTRADMGMHTAVPTKRGTDAMFGNAPPGYVPGRGRGATGFIGGVSRDEVDRDDDKADLGDSNYDEFSGYSGYGSPSEVR</sequence>
<gene>
    <name evidence="2" type="ORF">C1SCF055_LOCUS25565</name>
</gene>
<name>A0A9P1CW30_9DINO</name>
<accession>A0A9P1CW30</accession>
<evidence type="ECO:0000313" key="3">
    <source>
        <dbReference type="EMBL" id="CAL1152734.1"/>
    </source>
</evidence>
<keyword evidence="5" id="KW-1185">Reference proteome</keyword>
<proteinExistence type="predicted"/>
<reference evidence="3" key="2">
    <citation type="submission" date="2024-04" db="EMBL/GenBank/DDBJ databases">
        <authorList>
            <person name="Chen Y."/>
            <person name="Shah S."/>
            <person name="Dougan E. K."/>
            <person name="Thang M."/>
            <person name="Chan C."/>
        </authorList>
    </citation>
    <scope>NUCLEOTIDE SEQUENCE [LARGE SCALE GENOMIC DNA]</scope>
</reference>
<reference evidence="2" key="1">
    <citation type="submission" date="2022-10" db="EMBL/GenBank/DDBJ databases">
        <authorList>
            <person name="Chen Y."/>
            <person name="Dougan E. K."/>
            <person name="Chan C."/>
            <person name="Rhodes N."/>
            <person name="Thang M."/>
        </authorList>
    </citation>
    <scope>NUCLEOTIDE SEQUENCE</scope>
</reference>
<dbReference type="EMBL" id="CAMXCT010002617">
    <property type="protein sequence ID" value="CAI3999359.1"/>
    <property type="molecule type" value="Genomic_DNA"/>
</dbReference>
<feature type="compositionally biased region" description="Gly residues" evidence="1">
    <location>
        <begin position="71"/>
        <end position="82"/>
    </location>
</feature>
<feature type="non-terminal residue" evidence="2">
    <location>
        <position position="119"/>
    </location>
</feature>
<comment type="caution">
    <text evidence="2">The sequence shown here is derived from an EMBL/GenBank/DDBJ whole genome shotgun (WGS) entry which is preliminary data.</text>
</comment>
<protein>
    <submittedName>
        <fullName evidence="4">Pre-mRNA-processing factor 6</fullName>
    </submittedName>
</protein>
<feature type="compositionally biased region" description="Basic and acidic residues" evidence="1">
    <location>
        <begin position="85"/>
        <end position="98"/>
    </location>
</feature>
<evidence type="ECO:0000313" key="4">
    <source>
        <dbReference type="EMBL" id="CAL4786671.1"/>
    </source>
</evidence>
<evidence type="ECO:0000313" key="5">
    <source>
        <dbReference type="Proteomes" id="UP001152797"/>
    </source>
</evidence>
<evidence type="ECO:0000313" key="2">
    <source>
        <dbReference type="EMBL" id="CAI3999359.1"/>
    </source>
</evidence>
<dbReference type="Proteomes" id="UP001152797">
    <property type="component" value="Unassembled WGS sequence"/>
</dbReference>
<feature type="region of interest" description="Disordered" evidence="1">
    <location>
        <begin position="54"/>
        <end position="119"/>
    </location>
</feature>
<dbReference type="EMBL" id="CAMXCT030002617">
    <property type="protein sequence ID" value="CAL4786671.1"/>
    <property type="molecule type" value="Genomic_DNA"/>
</dbReference>
<dbReference type="EMBL" id="CAMXCT020002617">
    <property type="protein sequence ID" value="CAL1152734.1"/>
    <property type="molecule type" value="Genomic_DNA"/>
</dbReference>
<evidence type="ECO:0000256" key="1">
    <source>
        <dbReference type="SAM" id="MobiDB-lite"/>
    </source>
</evidence>
<dbReference type="AlphaFoldDB" id="A0A9P1CW30"/>
<dbReference type="OrthoDB" id="440128at2759"/>
<organism evidence="2">
    <name type="scientific">Cladocopium goreaui</name>
    <dbReference type="NCBI Taxonomy" id="2562237"/>
    <lineage>
        <taxon>Eukaryota</taxon>
        <taxon>Sar</taxon>
        <taxon>Alveolata</taxon>
        <taxon>Dinophyceae</taxon>
        <taxon>Suessiales</taxon>
        <taxon>Symbiodiniaceae</taxon>
        <taxon>Cladocopium</taxon>
    </lineage>
</organism>